<keyword evidence="5 7" id="KW-0472">Membrane</keyword>
<keyword evidence="6" id="KW-0479">Metal-binding</keyword>
<evidence type="ECO:0000256" key="5">
    <source>
        <dbReference type="ARBA" id="ARBA00023136"/>
    </source>
</evidence>
<keyword evidence="2" id="KW-0813">Transport</keyword>
<dbReference type="PROSITE" id="PS50267">
    <property type="entry name" value="NA_NEUROTRAN_SYMP_3"/>
    <property type="match status" value="1"/>
</dbReference>
<feature type="transmembrane region" description="Helical" evidence="7">
    <location>
        <begin position="235"/>
        <end position="253"/>
    </location>
</feature>
<feature type="transmembrane region" description="Helical" evidence="7">
    <location>
        <begin position="387"/>
        <end position="410"/>
    </location>
</feature>
<dbReference type="Proteomes" id="UP001626550">
    <property type="component" value="Unassembled WGS sequence"/>
</dbReference>
<dbReference type="InterPro" id="IPR000175">
    <property type="entry name" value="Na/ntran_symport"/>
</dbReference>
<feature type="transmembrane region" description="Helical" evidence="7">
    <location>
        <begin position="450"/>
        <end position="470"/>
    </location>
</feature>
<evidence type="ECO:0000256" key="2">
    <source>
        <dbReference type="ARBA" id="ARBA00022448"/>
    </source>
</evidence>
<comment type="caution">
    <text evidence="8">The sequence shown here is derived from an EMBL/GenBank/DDBJ whole genome shotgun (WGS) entry which is preliminary data.</text>
</comment>
<keyword evidence="9" id="KW-1185">Reference proteome</keyword>
<comment type="subcellular location">
    <subcellularLocation>
        <location evidence="1">Membrane</location>
        <topology evidence="1">Multi-pass membrane protein</topology>
    </subcellularLocation>
</comment>
<dbReference type="EMBL" id="JBJKFK010000445">
    <property type="protein sequence ID" value="KAL3317019.1"/>
    <property type="molecule type" value="Genomic_DNA"/>
</dbReference>
<feature type="transmembrane region" description="Helical" evidence="7">
    <location>
        <begin position="67"/>
        <end position="90"/>
    </location>
</feature>
<feature type="transmembrane region" description="Helical" evidence="7">
    <location>
        <begin position="322"/>
        <end position="341"/>
    </location>
</feature>
<feature type="transmembrane region" description="Helical" evidence="7">
    <location>
        <begin position="422"/>
        <end position="444"/>
    </location>
</feature>
<dbReference type="InterPro" id="IPR037272">
    <property type="entry name" value="SNS_sf"/>
</dbReference>
<feature type="transmembrane region" description="Helical" evidence="7">
    <location>
        <begin position="136"/>
        <end position="156"/>
    </location>
</feature>
<evidence type="ECO:0000256" key="4">
    <source>
        <dbReference type="ARBA" id="ARBA00022989"/>
    </source>
</evidence>
<keyword evidence="4 7" id="KW-1133">Transmembrane helix</keyword>
<evidence type="ECO:0000256" key="7">
    <source>
        <dbReference type="SAM" id="Phobius"/>
    </source>
</evidence>
<dbReference type="AlphaFoldDB" id="A0ABD2QBS6"/>
<dbReference type="PRINTS" id="PR00176">
    <property type="entry name" value="NANEUSMPORT"/>
</dbReference>
<feature type="transmembrane region" description="Helical" evidence="7">
    <location>
        <begin position="491"/>
        <end position="513"/>
    </location>
</feature>
<sequence length="626" mass="70326">MNDQKGGNINLGFPFEDGLNDGNAPLPATPRRSLWDIVKQSLGTEEEEEKNDVRADPIDVSVDQVKFGSSVGIVLSCLGCVVGTGNIWRFPRICALNSSSEGSLVFLIVWVAFLALWSIPLTIVEYTLGRFTRSSPFVAFLKFLKVKFLWVGTWVVTTTTLIACYYSVVVGWTVYYLVIMTIMPQLPKDEASSQEIFTHFTQVSWWPLICHSICLAIACACIYGGLKWMEMANMILVPLLLLIILFTFSWSLTRPYSEAAIIFLFTPSMASFRDPSLWIAAVTQNAFDTGAGQGSFTTYSSFFTRTDGSIRYAMTMPVLNNLVSMICGMTVFSTVFSSLLVDNPTLSKTSILMLMKASGPGGTGLTFTWIPVLFSHLGIMGRILCSLYFLCLSFAGITTLISFVQLVALCFTDFGLSQKVSLFLGTFLMLLVGVPSAIWVNFLTNQDNTWAYALILSGTCFSLLVTKYGVERYRRVVINEFGIGDWKMYKPWNYLISYFIPLEAMILIGWWIYDSTNNDLTWYIPSLVSLSTVLLEWLLLIILIFIFTFVCCKLRPKFLDDVQKRGYDPFNPNYVPAQIIAKNQFKKTCEVTVLDAETESQLEMYDDTSHASLGIRHTGQIYLTRL</sequence>
<accession>A0ABD2QBS6</accession>
<evidence type="ECO:0000256" key="6">
    <source>
        <dbReference type="PIRSR" id="PIRSR600175-1"/>
    </source>
</evidence>
<feature type="transmembrane region" description="Helical" evidence="7">
    <location>
        <begin position="533"/>
        <end position="554"/>
    </location>
</feature>
<dbReference type="PANTHER" id="PTHR42948:SF1">
    <property type="entry name" value="TRANSPORTER"/>
    <property type="match status" value="1"/>
</dbReference>
<organism evidence="8 9">
    <name type="scientific">Cichlidogyrus casuarinus</name>
    <dbReference type="NCBI Taxonomy" id="1844966"/>
    <lineage>
        <taxon>Eukaryota</taxon>
        <taxon>Metazoa</taxon>
        <taxon>Spiralia</taxon>
        <taxon>Lophotrochozoa</taxon>
        <taxon>Platyhelminthes</taxon>
        <taxon>Monogenea</taxon>
        <taxon>Monopisthocotylea</taxon>
        <taxon>Dactylogyridea</taxon>
        <taxon>Ancyrocephalidae</taxon>
        <taxon>Cichlidogyrus</taxon>
    </lineage>
</organism>
<keyword evidence="3 7" id="KW-0812">Transmembrane</keyword>
<proteinExistence type="predicted"/>
<dbReference type="PANTHER" id="PTHR42948">
    <property type="entry name" value="TRANSPORTER"/>
    <property type="match status" value="1"/>
</dbReference>
<dbReference type="Pfam" id="PF00209">
    <property type="entry name" value="SNF"/>
    <property type="match status" value="2"/>
</dbReference>
<dbReference type="GO" id="GO:0016020">
    <property type="term" value="C:membrane"/>
    <property type="evidence" value="ECO:0007669"/>
    <property type="project" value="UniProtKB-SubCell"/>
</dbReference>
<evidence type="ECO:0000256" key="3">
    <source>
        <dbReference type="ARBA" id="ARBA00022692"/>
    </source>
</evidence>
<evidence type="ECO:0000313" key="9">
    <source>
        <dbReference type="Proteomes" id="UP001626550"/>
    </source>
</evidence>
<gene>
    <name evidence="8" type="ORF">Ciccas_004325</name>
</gene>
<feature type="transmembrane region" description="Helical" evidence="7">
    <location>
        <begin position="163"/>
        <end position="183"/>
    </location>
</feature>
<feature type="transmembrane region" description="Helical" evidence="7">
    <location>
        <begin position="203"/>
        <end position="223"/>
    </location>
</feature>
<evidence type="ECO:0000256" key="1">
    <source>
        <dbReference type="ARBA" id="ARBA00004141"/>
    </source>
</evidence>
<dbReference type="SUPFAM" id="SSF161070">
    <property type="entry name" value="SNF-like"/>
    <property type="match status" value="1"/>
</dbReference>
<feature type="transmembrane region" description="Helical" evidence="7">
    <location>
        <begin position="102"/>
        <end position="124"/>
    </location>
</feature>
<feature type="binding site" evidence="6">
    <location>
        <position position="79"/>
    </location>
    <ligand>
        <name>Na(+)</name>
        <dbReference type="ChEBI" id="CHEBI:29101"/>
        <label>1</label>
    </ligand>
</feature>
<keyword evidence="6" id="KW-0915">Sodium</keyword>
<protein>
    <submittedName>
        <fullName evidence="8">Uncharacterized protein</fullName>
    </submittedName>
</protein>
<reference evidence="8 9" key="1">
    <citation type="submission" date="2024-11" db="EMBL/GenBank/DDBJ databases">
        <title>Adaptive evolution of stress response genes in parasites aligns with host niche diversity.</title>
        <authorList>
            <person name="Hahn C."/>
            <person name="Resl P."/>
        </authorList>
    </citation>
    <scope>NUCLEOTIDE SEQUENCE [LARGE SCALE GENOMIC DNA]</scope>
    <source>
        <strain evidence="8">EGGRZ-B1_66</strain>
        <tissue evidence="8">Body</tissue>
    </source>
</reference>
<feature type="binding site" evidence="6">
    <location>
        <position position="320"/>
    </location>
    <ligand>
        <name>Na(+)</name>
        <dbReference type="ChEBI" id="CHEBI:29101"/>
        <label>2</label>
    </ligand>
</feature>
<feature type="binding site" evidence="6">
    <location>
        <position position="86"/>
    </location>
    <ligand>
        <name>Na(+)</name>
        <dbReference type="ChEBI" id="CHEBI:29101"/>
        <label>1</label>
    </ligand>
</feature>
<feature type="binding site" evidence="6">
    <location>
        <position position="82"/>
    </location>
    <ligand>
        <name>Na(+)</name>
        <dbReference type="ChEBI" id="CHEBI:29101"/>
        <label>1</label>
    </ligand>
</feature>
<name>A0ABD2QBS6_9PLAT</name>
<evidence type="ECO:0000313" key="8">
    <source>
        <dbReference type="EMBL" id="KAL3317019.1"/>
    </source>
</evidence>